<proteinExistence type="predicted"/>
<keyword evidence="2" id="KW-1185">Reference proteome</keyword>
<comment type="caution">
    <text evidence="1">The sequence shown here is derived from an EMBL/GenBank/DDBJ whole genome shotgun (WGS) entry which is preliminary data.</text>
</comment>
<sequence length="91" mass="10106">MQALVEAWGRNGACGRILLSYQRGHGPSRDKRPVGQDSIVDTLAQGKGDGRLQAQELAQGVQVDEAFDPVDGRDVRRIRREHRRRSATPLC</sequence>
<dbReference type="Proteomes" id="UP001163321">
    <property type="component" value="Chromosome 10"/>
</dbReference>
<accession>A0ACC0WNY5</accession>
<dbReference type="EMBL" id="CM047589">
    <property type="protein sequence ID" value="KAI9920385.1"/>
    <property type="molecule type" value="Genomic_DNA"/>
</dbReference>
<gene>
    <name evidence="1" type="ORF">PsorP6_015705</name>
</gene>
<organism evidence="1 2">
    <name type="scientific">Peronosclerospora sorghi</name>
    <dbReference type="NCBI Taxonomy" id="230839"/>
    <lineage>
        <taxon>Eukaryota</taxon>
        <taxon>Sar</taxon>
        <taxon>Stramenopiles</taxon>
        <taxon>Oomycota</taxon>
        <taxon>Peronosporomycetes</taxon>
        <taxon>Peronosporales</taxon>
        <taxon>Peronosporaceae</taxon>
        <taxon>Peronosclerospora</taxon>
    </lineage>
</organism>
<reference evidence="1 2" key="1">
    <citation type="journal article" date="2022" name="bioRxiv">
        <title>The genome of the oomycete Peronosclerospora sorghi, a cosmopolitan pathogen of maize and sorghum, is inflated with dispersed pseudogenes.</title>
        <authorList>
            <person name="Fletcher K."/>
            <person name="Martin F."/>
            <person name="Isakeit T."/>
            <person name="Cavanaugh K."/>
            <person name="Magill C."/>
            <person name="Michelmore R."/>
        </authorList>
    </citation>
    <scope>NUCLEOTIDE SEQUENCE [LARGE SCALE GENOMIC DNA]</scope>
    <source>
        <strain evidence="1">P6</strain>
    </source>
</reference>
<evidence type="ECO:0000313" key="2">
    <source>
        <dbReference type="Proteomes" id="UP001163321"/>
    </source>
</evidence>
<protein>
    <submittedName>
        <fullName evidence="1">Uncharacterized protein</fullName>
    </submittedName>
</protein>
<name>A0ACC0WNY5_9STRA</name>
<evidence type="ECO:0000313" key="1">
    <source>
        <dbReference type="EMBL" id="KAI9920385.1"/>
    </source>
</evidence>